<reference evidence="4 5" key="1">
    <citation type="journal article" date="2021" name="Comput. Struct. Biotechnol. J.">
        <title>De novo genome assembly of the potent medicinal plant Rehmannia glutinosa using nanopore technology.</title>
        <authorList>
            <person name="Ma L."/>
            <person name="Dong C."/>
            <person name="Song C."/>
            <person name="Wang X."/>
            <person name="Zheng X."/>
            <person name="Niu Y."/>
            <person name="Chen S."/>
            <person name="Feng W."/>
        </authorList>
    </citation>
    <scope>NUCLEOTIDE SEQUENCE [LARGE SCALE GENOMIC DNA]</scope>
    <source>
        <strain evidence="4">DH-2019</strain>
    </source>
</reference>
<dbReference type="InterPro" id="IPR012416">
    <property type="entry name" value="CBP60"/>
</dbReference>
<evidence type="ECO:0000259" key="2">
    <source>
        <dbReference type="Pfam" id="PF07887"/>
    </source>
</evidence>
<feature type="domain" description="Calmodulin binding protein-like N-terminal" evidence="2">
    <location>
        <begin position="68"/>
        <end position="214"/>
    </location>
</feature>
<gene>
    <name evidence="4" type="ORF">DH2020_019345</name>
</gene>
<dbReference type="Pfam" id="PF20451">
    <property type="entry name" value="Calmod_bind_M"/>
    <property type="match status" value="1"/>
</dbReference>
<keyword evidence="5" id="KW-1185">Reference proteome</keyword>
<accession>A0ABR0WLK1</accession>
<evidence type="ECO:0000313" key="4">
    <source>
        <dbReference type="EMBL" id="KAK6148433.1"/>
    </source>
</evidence>
<feature type="domain" description="Calmodulin binding protein central" evidence="3">
    <location>
        <begin position="217"/>
        <end position="258"/>
    </location>
</feature>
<dbReference type="PANTHER" id="PTHR31713:SF14">
    <property type="entry name" value="CALMODULIN-BINDING PROTEIN 60 A"/>
    <property type="match status" value="1"/>
</dbReference>
<feature type="compositionally biased region" description="Polar residues" evidence="1">
    <location>
        <begin position="287"/>
        <end position="298"/>
    </location>
</feature>
<dbReference type="EMBL" id="JABTTQ020000010">
    <property type="protein sequence ID" value="KAK6148433.1"/>
    <property type="molecule type" value="Genomic_DNA"/>
</dbReference>
<dbReference type="InterPro" id="IPR046830">
    <property type="entry name" value="Calmod_bind_M"/>
</dbReference>
<evidence type="ECO:0000313" key="5">
    <source>
        <dbReference type="Proteomes" id="UP001318860"/>
    </source>
</evidence>
<sequence length="557" mass="63221">MEVFTYILFPRGIEVFTSSTVDHLLRERGKSFDGSQVKEEVDSALRKYIISMKRNCGKDLHLSEPRSLQLQFLNTISLPVFTGTRIEGEGGTSMEVALVDSLTRQVVSNDLGSSAKVEIVVLEGDFDGDEKDNWTLEEFRNNTVRERAGKKPLLSGDVIVTLKDGTGLVGNVMFTDNSSWTRSRKFRLGAKLLENIGDIRVREARSEPFVVRDHRGELWRLEKIGKDGAFHKRLRKERINTVQDFLMSLFLDPTRLRNADARELVISAFADREKIVTFDDEPSPIIPTSSNLSITQSPNLPPDGSYHEDLSSQKISRWQQNASSPDYMQSVYSVGGLSSFDDCLQSIDSVGIRSDQPLSYPGQVSDGLISDIDTMNRGFFSNEHLQYFETTDCTTLQTSHLEVSADIQSAINAFIPCSAVPIDKGQKGWNILVSVLRWWFSIKRIVARKTHVRIIPKSKRGHVHAILRAGRINEFFFIKSLIPENREKKNRNQSQETIDKVENKSYIFMIYKKFASVFKSKENVTCNKCNEEDVETIQCSSKVIFFRDANSDFAHEQ</sequence>
<evidence type="ECO:0000256" key="1">
    <source>
        <dbReference type="SAM" id="MobiDB-lite"/>
    </source>
</evidence>
<feature type="region of interest" description="Disordered" evidence="1">
    <location>
        <begin position="287"/>
        <end position="309"/>
    </location>
</feature>
<dbReference type="PANTHER" id="PTHR31713">
    <property type="entry name" value="OS02G0177800 PROTEIN"/>
    <property type="match status" value="1"/>
</dbReference>
<organism evidence="4 5">
    <name type="scientific">Rehmannia glutinosa</name>
    <name type="common">Chinese foxglove</name>
    <dbReference type="NCBI Taxonomy" id="99300"/>
    <lineage>
        <taxon>Eukaryota</taxon>
        <taxon>Viridiplantae</taxon>
        <taxon>Streptophyta</taxon>
        <taxon>Embryophyta</taxon>
        <taxon>Tracheophyta</taxon>
        <taxon>Spermatophyta</taxon>
        <taxon>Magnoliopsida</taxon>
        <taxon>eudicotyledons</taxon>
        <taxon>Gunneridae</taxon>
        <taxon>Pentapetalae</taxon>
        <taxon>asterids</taxon>
        <taxon>lamiids</taxon>
        <taxon>Lamiales</taxon>
        <taxon>Orobanchaceae</taxon>
        <taxon>Rehmannieae</taxon>
        <taxon>Rehmannia</taxon>
    </lineage>
</organism>
<dbReference type="Proteomes" id="UP001318860">
    <property type="component" value="Unassembled WGS sequence"/>
</dbReference>
<protein>
    <submittedName>
        <fullName evidence="4">Uncharacterized protein</fullName>
    </submittedName>
</protein>
<comment type="caution">
    <text evidence="4">The sequence shown here is derived from an EMBL/GenBank/DDBJ whole genome shotgun (WGS) entry which is preliminary data.</text>
</comment>
<dbReference type="InterPro" id="IPR046831">
    <property type="entry name" value="Calmodulin_bind_N"/>
</dbReference>
<evidence type="ECO:0000259" key="3">
    <source>
        <dbReference type="Pfam" id="PF20451"/>
    </source>
</evidence>
<proteinExistence type="predicted"/>
<name>A0ABR0WLK1_REHGL</name>
<dbReference type="Pfam" id="PF07887">
    <property type="entry name" value="Calmodulin_bind"/>
    <property type="match status" value="1"/>
</dbReference>